<dbReference type="SUPFAM" id="SSF51735">
    <property type="entry name" value="NAD(P)-binding Rossmann-fold domains"/>
    <property type="match status" value="1"/>
</dbReference>
<dbReference type="InterPro" id="IPR020904">
    <property type="entry name" value="Sc_DH/Rdtase_CS"/>
</dbReference>
<evidence type="ECO:0000313" key="4">
    <source>
        <dbReference type="Proteomes" id="UP001204142"/>
    </source>
</evidence>
<dbReference type="PANTHER" id="PTHR43658:SF8">
    <property type="entry name" value="17-BETA-HYDROXYSTEROID DEHYDROGENASE 14-RELATED"/>
    <property type="match status" value="1"/>
</dbReference>
<dbReference type="PROSITE" id="PS00061">
    <property type="entry name" value="ADH_SHORT"/>
    <property type="match status" value="1"/>
</dbReference>
<dbReference type="InterPro" id="IPR036291">
    <property type="entry name" value="NAD(P)-bd_dom_sf"/>
</dbReference>
<keyword evidence="4" id="KW-1185">Reference proteome</keyword>
<dbReference type="PANTHER" id="PTHR43658">
    <property type="entry name" value="SHORT-CHAIN DEHYDROGENASE/REDUCTASE"/>
    <property type="match status" value="1"/>
</dbReference>
<name>A0ABT1WF39_9BURK</name>
<dbReference type="Proteomes" id="UP001204142">
    <property type="component" value="Unassembled WGS sequence"/>
</dbReference>
<reference evidence="3 4" key="1">
    <citation type="submission" date="2022-07" db="EMBL/GenBank/DDBJ databases">
        <authorList>
            <person name="Xamxidin M."/>
            <person name="Wu M."/>
        </authorList>
    </citation>
    <scope>NUCLEOTIDE SEQUENCE [LARGE SCALE GENOMIC DNA]</scope>
    <source>
        <strain evidence="3 4">NBRC 111650</strain>
    </source>
</reference>
<organism evidence="3 4">
    <name type="scientific">Limnobacter humi</name>
    <dbReference type="NCBI Taxonomy" id="1778671"/>
    <lineage>
        <taxon>Bacteria</taxon>
        <taxon>Pseudomonadati</taxon>
        <taxon>Pseudomonadota</taxon>
        <taxon>Betaproteobacteria</taxon>
        <taxon>Burkholderiales</taxon>
        <taxon>Burkholderiaceae</taxon>
        <taxon>Limnobacter</taxon>
    </lineage>
</organism>
<dbReference type="PRINTS" id="PR00081">
    <property type="entry name" value="GDHRDH"/>
</dbReference>
<protein>
    <submittedName>
        <fullName evidence="3">SDR family NAD(P)-dependent oxidoreductase</fullName>
    </submittedName>
</protein>
<comment type="similarity">
    <text evidence="2">Belongs to the short-chain dehydrogenases/reductases (SDR) family.</text>
</comment>
<comment type="caution">
    <text evidence="3">The sequence shown here is derived from an EMBL/GenBank/DDBJ whole genome shotgun (WGS) entry which is preliminary data.</text>
</comment>
<evidence type="ECO:0000256" key="1">
    <source>
        <dbReference type="ARBA" id="ARBA00023002"/>
    </source>
</evidence>
<evidence type="ECO:0000313" key="3">
    <source>
        <dbReference type="EMBL" id="MCQ8896133.1"/>
    </source>
</evidence>
<keyword evidence="1" id="KW-0560">Oxidoreductase</keyword>
<dbReference type="Gene3D" id="3.40.50.720">
    <property type="entry name" value="NAD(P)-binding Rossmann-like Domain"/>
    <property type="match status" value="1"/>
</dbReference>
<gene>
    <name evidence="3" type="ORF">NQT62_06740</name>
</gene>
<dbReference type="EMBL" id="JANIGO010000002">
    <property type="protein sequence ID" value="MCQ8896133.1"/>
    <property type="molecule type" value="Genomic_DNA"/>
</dbReference>
<dbReference type="RefSeq" id="WP_256763893.1">
    <property type="nucleotide sequence ID" value="NZ_JANIGO010000002.1"/>
</dbReference>
<evidence type="ECO:0000256" key="2">
    <source>
        <dbReference type="RuleBase" id="RU000363"/>
    </source>
</evidence>
<dbReference type="PRINTS" id="PR00080">
    <property type="entry name" value="SDRFAMILY"/>
</dbReference>
<dbReference type="Pfam" id="PF00106">
    <property type="entry name" value="adh_short"/>
    <property type="match status" value="1"/>
</dbReference>
<proteinExistence type="inferred from homology"/>
<sequence>MKLDNAVAVVTGGASGLGLATVEAFLAKGANVAVFDMNEAAGQAVADAHPGRVIFQKVNVADADSATAGIAATMAAFGAIHVAVNCAGVGTASKILDRDSKALPLEAFNKTIQVNLVGTFNICRLAAEEMAKNAPDADGQRGVLINTASVAAFDGQTGQCAYSASKGGVVGMTLPMARDLSRYGIRVNTIAPGIFDTPMMKGVSEEYRQPLIAMVQNPKRFGDPAEYGQLCVTMVENNYLNAETIRLDGGIRMAAK</sequence>
<dbReference type="InterPro" id="IPR002347">
    <property type="entry name" value="SDR_fam"/>
</dbReference>
<accession>A0ABT1WF39</accession>